<dbReference type="HOGENOM" id="CLU_3213651_0_0_9"/>
<gene>
    <name evidence="1" type="ORF">BUTYVIB_01410</name>
</gene>
<accession>D4RZZ4</accession>
<dbReference type="AlphaFoldDB" id="D4RZZ4"/>
<keyword evidence="2" id="KW-1185">Reference proteome</keyword>
<protein>
    <submittedName>
        <fullName evidence="1">Uncharacterized protein</fullName>
    </submittedName>
</protein>
<reference evidence="1 2" key="1">
    <citation type="submission" date="2010-02" db="EMBL/GenBank/DDBJ databases">
        <authorList>
            <person name="Weinstock G."/>
            <person name="Sodergren E."/>
            <person name="Clifton S."/>
            <person name="Fulton L."/>
            <person name="Fulton B."/>
            <person name="Courtney L."/>
            <person name="Fronick C."/>
            <person name="Harrison M."/>
            <person name="Strong C."/>
            <person name="Farmer C."/>
            <person name="Delahaunty K."/>
            <person name="Markovic C."/>
            <person name="Hall O."/>
            <person name="Minx P."/>
            <person name="Tomlinson C."/>
            <person name="Mitreva M."/>
            <person name="Nelson J."/>
            <person name="Hou S."/>
            <person name="Wollam A."/>
            <person name="Pepin K.H."/>
            <person name="Johnson M."/>
            <person name="Bhonagiri V."/>
            <person name="Zhang X."/>
            <person name="Suruliraj S."/>
            <person name="Warren W."/>
            <person name="Chinwalla A."/>
            <person name="Mardis E.R."/>
            <person name="Wilson R.K."/>
        </authorList>
    </citation>
    <scope>NUCLEOTIDE SEQUENCE [LARGE SCALE GENOMIC DNA]</scope>
    <source>
        <strain evidence="1 2">DSM 2876</strain>
    </source>
</reference>
<sequence>MYKKMNPSNNLPGLFHYKAATYGDAKGLTILIGSLVAFAKKKLP</sequence>
<name>D4RZZ4_9FIRM</name>
<proteinExistence type="predicted"/>
<dbReference type="Proteomes" id="UP000006238">
    <property type="component" value="Unassembled WGS sequence"/>
</dbReference>
<evidence type="ECO:0000313" key="1">
    <source>
        <dbReference type="EMBL" id="EFF68142.1"/>
    </source>
</evidence>
<comment type="caution">
    <text evidence="1">The sequence shown here is derived from an EMBL/GenBank/DDBJ whole genome shotgun (WGS) entry which is preliminary data.</text>
</comment>
<dbReference type="EMBL" id="ABWN01000030">
    <property type="protein sequence ID" value="EFF68142.1"/>
    <property type="molecule type" value="Genomic_DNA"/>
</dbReference>
<organism evidence="1 2">
    <name type="scientific">Eshraghiella crossota DSM 2876</name>
    <dbReference type="NCBI Taxonomy" id="511680"/>
    <lineage>
        <taxon>Bacteria</taxon>
        <taxon>Bacillati</taxon>
        <taxon>Bacillota</taxon>
        <taxon>Clostridia</taxon>
        <taxon>Lachnospirales</taxon>
        <taxon>Lachnospiraceae</taxon>
        <taxon>Eshraghiella</taxon>
    </lineage>
</organism>
<evidence type="ECO:0000313" key="2">
    <source>
        <dbReference type="Proteomes" id="UP000006238"/>
    </source>
</evidence>